<dbReference type="RefSeq" id="WP_131581082.1">
    <property type="nucleotide sequence ID" value="NZ_SJZJ01000001.1"/>
</dbReference>
<evidence type="ECO:0008006" key="4">
    <source>
        <dbReference type="Google" id="ProtNLM"/>
    </source>
</evidence>
<name>A0A4R1CJY5_9ACTN</name>
<sequence>MSIKLRSLLLPLVILLPVAGLQAPANAADAKWGYVATAAGTTIKAGSGLVISNQTAQAAITGTAVPNSSKQSVATVSASGVVRTGVVETAATAKAVTGGTEIKSWARTAGVNVLNGLITADAVESNLTTVAHPDGTLSTSGGTRLVGIKIAGINLPVDIPKNYTVTIPKIATVTINAYATHANGGASASQGWALGVALLQSQGSVPAGATIIVNPMYQTVMPATPSAAGLTGQAYGTKAFAKVGDGITVEAPATAVLRTPPGGSNGATLKNTTVGVNVPGILTTGAVESTSTSSRFGTNDLDADVVNTNEIARVNILAGLVTADAIKVTAHSRRVGGTCSGNASMTLVNLKVAGTTIPLNVAPNTTINVANIAKVVVNQQVRQGCGTLARGVLITLLSPQGDLPLGAQVEVATATTGIL</sequence>
<dbReference type="AlphaFoldDB" id="A0A4R1CJY5"/>
<feature type="chain" id="PRO_5020895685" description="DUF5666 domain-containing protein" evidence="1">
    <location>
        <begin position="28"/>
        <end position="419"/>
    </location>
</feature>
<keyword evidence="3" id="KW-1185">Reference proteome</keyword>
<evidence type="ECO:0000313" key="2">
    <source>
        <dbReference type="EMBL" id="TCJ31197.1"/>
    </source>
</evidence>
<gene>
    <name evidence="2" type="ORF">EPD65_01095</name>
</gene>
<dbReference type="EMBL" id="SJZJ01000001">
    <property type="protein sequence ID" value="TCJ31197.1"/>
    <property type="molecule type" value="Genomic_DNA"/>
</dbReference>
<evidence type="ECO:0000313" key="3">
    <source>
        <dbReference type="Proteomes" id="UP000295453"/>
    </source>
</evidence>
<reference evidence="2 3" key="1">
    <citation type="submission" date="2019-03" db="EMBL/GenBank/DDBJ databases">
        <authorList>
            <person name="Kim M.K.M."/>
        </authorList>
    </citation>
    <scope>NUCLEOTIDE SEQUENCE [LARGE SCALE GENOMIC DNA]</scope>
    <source>
        <strain evidence="2 3">18JY15-6</strain>
    </source>
</reference>
<feature type="signal peptide" evidence="1">
    <location>
        <begin position="1"/>
        <end position="27"/>
    </location>
</feature>
<dbReference type="NCBIfam" id="NF040603">
    <property type="entry name" value="choice_anch_P"/>
    <property type="match status" value="2"/>
</dbReference>
<evidence type="ECO:0000256" key="1">
    <source>
        <dbReference type="SAM" id="SignalP"/>
    </source>
</evidence>
<keyword evidence="1" id="KW-0732">Signal</keyword>
<accession>A0A4R1CJY5</accession>
<protein>
    <recommendedName>
        <fullName evidence="4">DUF5666 domain-containing protein</fullName>
    </recommendedName>
</protein>
<comment type="caution">
    <text evidence="2">The sequence shown here is derived from an EMBL/GenBank/DDBJ whole genome shotgun (WGS) entry which is preliminary data.</text>
</comment>
<dbReference type="Proteomes" id="UP000295453">
    <property type="component" value="Unassembled WGS sequence"/>
</dbReference>
<organism evidence="2 3">
    <name type="scientific">Nocardioides jejuensis</name>
    <dbReference type="NCBI Taxonomy" id="2502782"/>
    <lineage>
        <taxon>Bacteria</taxon>
        <taxon>Bacillati</taxon>
        <taxon>Actinomycetota</taxon>
        <taxon>Actinomycetes</taxon>
        <taxon>Propionibacteriales</taxon>
        <taxon>Nocardioidaceae</taxon>
        <taxon>Nocardioides</taxon>
    </lineage>
</organism>
<proteinExistence type="predicted"/>
<dbReference type="OrthoDB" id="3774957at2"/>